<evidence type="ECO:0000256" key="1">
    <source>
        <dbReference type="ARBA" id="ARBA00007992"/>
    </source>
</evidence>
<keyword evidence="4" id="KW-0560">Oxidoreductase</keyword>
<evidence type="ECO:0000256" key="3">
    <source>
        <dbReference type="ARBA" id="ARBA00022827"/>
    </source>
</evidence>
<evidence type="ECO:0000313" key="6">
    <source>
        <dbReference type="EMBL" id="KAL2279298.1"/>
    </source>
</evidence>
<sequence length="420" mass="45722">MSQEPIRIAIVGGGLAGAAIANALVHLPHLEIHVFESSPDFSERGAAIGLAGNAQRALQQFIPSAMDLLNRAGAVPIQSARVMMGAGVDTGTFVCDLGEGEEPDPNPPLIVSRASLLRELLKPLPREALHADRQVDSIQETSDGVEITFRDDQTVSFDGLIGADGIFGTVRQYVVEKDECTATSTGFWDCRNVIPFDQAVAAFGDEYFKVDREYGWVGDGTFFLHNVIENKTMVQCLMSGVEKEPHSSRVQVLTREILEEKLQGSSDSPMTKKMVDILLDQPRTEAYSSYEHKRTSTYAKGRICIAGDAAHAMSPWQGAGGGQAIEDAMILGSLLSEISSSAETGAAFRALDAVRRPRAQRIIDSSRETGQIMCGQNIDVGLNKDKIKQAVASKWSFILGLDMARHKEDAVRQMRQDQNK</sequence>
<proteinExistence type="inferred from homology"/>
<comment type="caution">
    <text evidence="6">The sequence shown here is derived from an EMBL/GenBank/DDBJ whole genome shotgun (WGS) entry which is preliminary data.</text>
</comment>
<organism evidence="6 7">
    <name type="scientific">Diaporthe vaccinii</name>
    <dbReference type="NCBI Taxonomy" id="105482"/>
    <lineage>
        <taxon>Eukaryota</taxon>
        <taxon>Fungi</taxon>
        <taxon>Dikarya</taxon>
        <taxon>Ascomycota</taxon>
        <taxon>Pezizomycotina</taxon>
        <taxon>Sordariomycetes</taxon>
        <taxon>Sordariomycetidae</taxon>
        <taxon>Diaporthales</taxon>
        <taxon>Diaporthaceae</taxon>
        <taxon>Diaporthe</taxon>
        <taxon>Diaporthe eres species complex</taxon>
    </lineage>
</organism>
<gene>
    <name evidence="6" type="ORF">FJTKL_13508</name>
</gene>
<dbReference type="PANTHER" id="PTHR46720:SF3">
    <property type="entry name" value="FAD-BINDING DOMAIN-CONTAINING PROTEIN-RELATED"/>
    <property type="match status" value="1"/>
</dbReference>
<keyword evidence="3" id="KW-0274">FAD</keyword>
<evidence type="ECO:0000256" key="2">
    <source>
        <dbReference type="ARBA" id="ARBA00022630"/>
    </source>
</evidence>
<dbReference type="InterPro" id="IPR036188">
    <property type="entry name" value="FAD/NAD-bd_sf"/>
</dbReference>
<keyword evidence="2" id="KW-0285">Flavoprotein</keyword>
<dbReference type="PANTHER" id="PTHR46720">
    <property type="entry name" value="HYDROXYLASE, PUTATIVE (AFU_ORTHOLOGUE AFUA_3G01460)-RELATED"/>
    <property type="match status" value="1"/>
</dbReference>
<evidence type="ECO:0000313" key="7">
    <source>
        <dbReference type="Proteomes" id="UP001600888"/>
    </source>
</evidence>
<evidence type="ECO:0000256" key="4">
    <source>
        <dbReference type="ARBA" id="ARBA00023002"/>
    </source>
</evidence>
<reference evidence="6 7" key="1">
    <citation type="submission" date="2024-03" db="EMBL/GenBank/DDBJ databases">
        <title>A high-quality draft genome sequence of Diaporthe vaccinii, a causative agent of upright dieback and viscid rot disease in cranberry plants.</title>
        <authorList>
            <person name="Sarrasin M."/>
            <person name="Lang B.F."/>
            <person name="Burger G."/>
        </authorList>
    </citation>
    <scope>NUCLEOTIDE SEQUENCE [LARGE SCALE GENOMIC DNA]</scope>
    <source>
        <strain evidence="6 7">IS7</strain>
    </source>
</reference>
<accession>A0ABR4EA65</accession>
<feature type="domain" description="FAD-binding" evidence="5">
    <location>
        <begin position="8"/>
        <end position="365"/>
    </location>
</feature>
<dbReference type="Gene3D" id="3.50.50.60">
    <property type="entry name" value="FAD/NAD(P)-binding domain"/>
    <property type="match status" value="1"/>
</dbReference>
<dbReference type="Pfam" id="PF01494">
    <property type="entry name" value="FAD_binding_3"/>
    <property type="match status" value="1"/>
</dbReference>
<protein>
    <recommendedName>
        <fullName evidence="5">FAD-binding domain-containing protein</fullName>
    </recommendedName>
</protein>
<dbReference type="Proteomes" id="UP001600888">
    <property type="component" value="Unassembled WGS sequence"/>
</dbReference>
<dbReference type="InterPro" id="IPR002938">
    <property type="entry name" value="FAD-bd"/>
</dbReference>
<dbReference type="EMBL" id="JBAWTH010000077">
    <property type="protein sequence ID" value="KAL2279298.1"/>
    <property type="molecule type" value="Genomic_DNA"/>
</dbReference>
<name>A0ABR4EA65_9PEZI</name>
<dbReference type="InterPro" id="IPR051104">
    <property type="entry name" value="FAD_monoxygenase"/>
</dbReference>
<evidence type="ECO:0000259" key="5">
    <source>
        <dbReference type="Pfam" id="PF01494"/>
    </source>
</evidence>
<dbReference type="SUPFAM" id="SSF51905">
    <property type="entry name" value="FAD/NAD(P)-binding domain"/>
    <property type="match status" value="1"/>
</dbReference>
<dbReference type="PRINTS" id="PR00420">
    <property type="entry name" value="RNGMNOXGNASE"/>
</dbReference>
<keyword evidence="7" id="KW-1185">Reference proteome</keyword>
<comment type="similarity">
    <text evidence="1">Belongs to the paxM FAD-dependent monooxygenase family.</text>
</comment>